<evidence type="ECO:0000313" key="2">
    <source>
        <dbReference type="EMBL" id="PLP98214.1"/>
    </source>
</evidence>
<feature type="region of interest" description="Disordered" evidence="1">
    <location>
        <begin position="58"/>
        <end position="91"/>
    </location>
</feature>
<organism evidence="2 3">
    <name type="scientific">Cupriavidus pauculus</name>
    <dbReference type="NCBI Taxonomy" id="82633"/>
    <lineage>
        <taxon>Bacteria</taxon>
        <taxon>Pseudomonadati</taxon>
        <taxon>Pseudomonadota</taxon>
        <taxon>Betaproteobacteria</taxon>
        <taxon>Burkholderiales</taxon>
        <taxon>Burkholderiaceae</taxon>
        <taxon>Cupriavidus</taxon>
    </lineage>
</organism>
<protein>
    <submittedName>
        <fullName evidence="2">Uncharacterized protein</fullName>
    </submittedName>
</protein>
<accession>A0A2N5C7L3</accession>
<gene>
    <name evidence="2" type="ORF">CYJ10_22135</name>
</gene>
<dbReference type="Proteomes" id="UP000234341">
    <property type="component" value="Unassembled WGS sequence"/>
</dbReference>
<feature type="compositionally biased region" description="Low complexity" evidence="1">
    <location>
        <begin position="71"/>
        <end position="91"/>
    </location>
</feature>
<dbReference type="EMBL" id="PJRP01000012">
    <property type="protein sequence ID" value="PLP98214.1"/>
    <property type="molecule type" value="Genomic_DNA"/>
</dbReference>
<reference evidence="2 3" key="1">
    <citation type="submission" date="2017-12" db="EMBL/GenBank/DDBJ databases">
        <title>Genome sequence of the active heterotrophic nitrifier-denitrifier, Cupriavidus pauculus UM1.</title>
        <authorList>
            <person name="Putonti C."/>
            <person name="Castignetti D."/>
        </authorList>
    </citation>
    <scope>NUCLEOTIDE SEQUENCE [LARGE SCALE GENOMIC DNA]</scope>
    <source>
        <strain evidence="2 3">UM1</strain>
    </source>
</reference>
<dbReference type="AlphaFoldDB" id="A0A2N5C7L3"/>
<sequence>MIKAHMPDTSRQVPTLTALARPEQEPYVILTSNGRPHAVPVCLMPCLVLCLAMLSGCERNQQPGPGPKPMSGNAATTPAANGASGTQATPR</sequence>
<comment type="caution">
    <text evidence="2">The sequence shown here is derived from an EMBL/GenBank/DDBJ whole genome shotgun (WGS) entry which is preliminary data.</text>
</comment>
<evidence type="ECO:0000313" key="3">
    <source>
        <dbReference type="Proteomes" id="UP000234341"/>
    </source>
</evidence>
<name>A0A2N5C7L3_9BURK</name>
<proteinExistence type="predicted"/>
<evidence type="ECO:0000256" key="1">
    <source>
        <dbReference type="SAM" id="MobiDB-lite"/>
    </source>
</evidence>